<dbReference type="InterPro" id="IPR036779">
    <property type="entry name" value="LysM_dom_sf"/>
</dbReference>
<dbReference type="Pfam" id="PF14244">
    <property type="entry name" value="Retrotran_gag_3"/>
    <property type="match status" value="1"/>
</dbReference>
<evidence type="ECO:0000313" key="7">
    <source>
        <dbReference type="Proteomes" id="UP000655225"/>
    </source>
</evidence>
<dbReference type="Pfam" id="PF23446">
    <property type="entry name" value="LysM1_NFP_LYK"/>
    <property type="match status" value="1"/>
</dbReference>
<dbReference type="OrthoDB" id="4062651at2759"/>
<name>A0A835DSN2_TETSI</name>
<dbReference type="InterPro" id="IPR056563">
    <property type="entry name" value="LysM3_LYK4_5"/>
</dbReference>
<feature type="transmembrane region" description="Helical" evidence="2">
    <location>
        <begin position="267"/>
        <end position="293"/>
    </location>
</feature>
<dbReference type="GO" id="GO:0005524">
    <property type="term" value="F:ATP binding"/>
    <property type="evidence" value="ECO:0007669"/>
    <property type="project" value="InterPro"/>
</dbReference>
<dbReference type="Pfam" id="PF23472">
    <property type="entry name" value="LysM2_CERK1_LYK3_4_5"/>
    <property type="match status" value="2"/>
</dbReference>
<evidence type="ECO:0000259" key="4">
    <source>
        <dbReference type="PROSITE" id="PS50011"/>
    </source>
</evidence>
<feature type="domain" description="Protein kinase" evidence="4">
    <location>
        <begin position="1137"/>
        <end position="1308"/>
    </location>
</feature>
<evidence type="ECO:0000313" key="6">
    <source>
        <dbReference type="EMBL" id="KAF8411394.1"/>
    </source>
</evidence>
<dbReference type="Pfam" id="PF07714">
    <property type="entry name" value="PK_Tyr_Ser-Thr"/>
    <property type="match status" value="1"/>
</dbReference>
<reference evidence="6 7" key="1">
    <citation type="submission" date="2020-04" db="EMBL/GenBank/DDBJ databases">
        <title>Plant Genome Project.</title>
        <authorList>
            <person name="Zhang R.-G."/>
        </authorList>
    </citation>
    <scope>NUCLEOTIDE SEQUENCE [LARGE SCALE GENOMIC DNA]</scope>
    <source>
        <strain evidence="6">YNK0</strain>
        <tissue evidence="6">Leaf</tissue>
    </source>
</reference>
<dbReference type="Pfam" id="PF03732">
    <property type="entry name" value="Retrotrans_gag"/>
    <property type="match status" value="1"/>
</dbReference>
<dbReference type="InterPro" id="IPR052611">
    <property type="entry name" value="Plant_RLK_LysM"/>
</dbReference>
<dbReference type="Gene3D" id="1.10.510.10">
    <property type="entry name" value="Transferase(Phosphotransferase) domain 1"/>
    <property type="match status" value="2"/>
</dbReference>
<feature type="domain" description="LysM" evidence="5">
    <location>
        <begin position="186"/>
        <end position="231"/>
    </location>
</feature>
<feature type="signal peptide" evidence="3">
    <location>
        <begin position="1"/>
        <end position="23"/>
    </location>
</feature>
<keyword evidence="7" id="KW-1185">Reference proteome</keyword>
<feature type="region of interest" description="Disordered" evidence="1">
    <location>
        <begin position="237"/>
        <end position="260"/>
    </location>
</feature>
<dbReference type="InterPro" id="IPR056561">
    <property type="entry name" value="NFP_LYK_LysM1"/>
</dbReference>
<feature type="region of interest" description="Disordered" evidence="1">
    <location>
        <begin position="1087"/>
        <end position="1122"/>
    </location>
</feature>
<dbReference type="Pfam" id="PF23473">
    <property type="entry name" value="LysM3_LYK4_5"/>
    <property type="match status" value="2"/>
</dbReference>
<dbReference type="InterPro" id="IPR029472">
    <property type="entry name" value="Copia-like_N"/>
</dbReference>
<keyword evidence="2" id="KW-1133">Transmembrane helix</keyword>
<dbReference type="Gene3D" id="3.10.350.10">
    <property type="entry name" value="LysM domain"/>
    <property type="match status" value="1"/>
</dbReference>
<proteinExistence type="predicted"/>
<feature type="transmembrane region" description="Helical" evidence="2">
    <location>
        <begin position="728"/>
        <end position="751"/>
    </location>
</feature>
<evidence type="ECO:0000256" key="3">
    <source>
        <dbReference type="SAM" id="SignalP"/>
    </source>
</evidence>
<protein>
    <submittedName>
        <fullName evidence="6">Uncharacterized protein</fullName>
    </submittedName>
</protein>
<dbReference type="EMBL" id="JABCRI010000002">
    <property type="protein sequence ID" value="KAF8411394.1"/>
    <property type="molecule type" value="Genomic_DNA"/>
</dbReference>
<dbReference type="InterPro" id="IPR056562">
    <property type="entry name" value="LysM2_CERK1_LYK3_4_5"/>
</dbReference>
<accession>A0A835DSN2</accession>
<dbReference type="InterPro" id="IPR005162">
    <property type="entry name" value="Retrotrans_gag_dom"/>
</dbReference>
<sequence>MGFQSLISLCILSLISLSSVIFAQQPYARKATTACENTDNSTSVLGYTCNGLNKTCQSYLIFRSKPPYNTVSSISGLLAADPSQLSQINSVSESAIFETNKQVIVPVNCSCSGEYYQANASYVVEHENTYFIIANDTYQGLSTCHALQNQSNIATRNLFSGTRITVPLRCACPTKNQIDEGVNYLLSYTVDWGDFVSSVSLRFGVDTGRTLEANELSEVDSTIYPFTTLLIPLQNPPSNSQTISPPPPPPSPPPPSSPSGKSSNKNWVYVVIGVVAGGALLLVIGAAVFCIFFRKRKRKADPIIMSESFGGYEKTLNKKMEEESEEFLESISDIAQSLKVYKFQELKAATENFSPKCWIKGSVYRGKICTRAGRSVRIDEAHHWDERLHGTGIFGEWLVSPKLDVYAFGILMLEILTGKEAAVLNGGQDVHLSEVLIVVHHEENAEEKLRDFIDPSLQGNYPLELALLMARLIESCLRKDPSSRLSMDEIVQSVSRILTTSQAWELSNNGSSSLIFFLVGNSVLDCNSNDETGPSPTFLYTCNVEKPSCPAFLIFKSQPPYCSVSNVSEIATAMMKQANAAYVILSIYDTYFTIANDTYQGLPTCDSLVQQNAYDALSLLPGLELRVPLRCACPTFNQIENGTNNLLTYLVSWNHNVPDLSERFNVSRKSILDAYGFSEQDPTLFPFSTILIPLATEPSSSQTIIHYPPVISPPYTSIPLNRRPKKGLYVSIGIATGCSLLVLCVVLPVAFLRHKKKRSEEGPWNYGEGKRKQVLPGDLLVSIASLDQVLKQLTDDNYNSWKRAMVMALTAKNKIGFVDGSLTKPANSSDPLTSIIYIDTAAEMWTDLHDRFSQHNGPRIFQLQKAISSLSQENDSVSTYFTSLKGLWDELGNHQPVPSCTCGALKTLMAYHQQQYVYQFLMGLNESFSHIRGQILLIDPLPPMNKVFSLVLQEERQRTISVSSTSFNQNTTALLTKVAPPNRYANSKAPQNCKDRPTCAHCGITGHTIEKCYKLHGFPPGYKFNKGKNISHTANQVSESDSPQLPITYEQCQQLMNMFKPPSPEMMSSAHQVSSTSSQDHLISNMADHESSFNPPSPRIVQHDSSEIRSNSEPSSDVLGSNTEVIVSNSDVLHHLTRKSSRAATDNFSPKSRMKGSVYRGVFNGKVLAIKRMKIDASKEVNILNRINHSSLIKLHGACEEHGCSNLVYECMENGSLRDWLHRKSCPQVQSWTRRVKIALDIANGLHYLHNFTYPAYMHRDIKSSSDLLDGDLRAKISNFSLARAEERGASGYAFDKACCGNERLHGT</sequence>
<dbReference type="GO" id="GO:0004672">
    <property type="term" value="F:protein kinase activity"/>
    <property type="evidence" value="ECO:0007669"/>
    <property type="project" value="InterPro"/>
</dbReference>
<keyword evidence="2" id="KW-0472">Membrane</keyword>
<dbReference type="PROSITE" id="PS50011">
    <property type="entry name" value="PROTEIN_KINASE_DOM"/>
    <property type="match status" value="1"/>
</dbReference>
<dbReference type="Proteomes" id="UP000655225">
    <property type="component" value="Unassembled WGS sequence"/>
</dbReference>
<evidence type="ECO:0000259" key="5">
    <source>
        <dbReference type="PROSITE" id="PS51782"/>
    </source>
</evidence>
<keyword evidence="2" id="KW-0812">Transmembrane</keyword>
<dbReference type="SUPFAM" id="SSF56112">
    <property type="entry name" value="Protein kinase-like (PK-like)"/>
    <property type="match status" value="2"/>
</dbReference>
<dbReference type="PROSITE" id="PS51782">
    <property type="entry name" value="LYSM"/>
    <property type="match status" value="1"/>
</dbReference>
<evidence type="ECO:0000256" key="1">
    <source>
        <dbReference type="SAM" id="MobiDB-lite"/>
    </source>
</evidence>
<dbReference type="InterPro" id="IPR000719">
    <property type="entry name" value="Prot_kinase_dom"/>
</dbReference>
<organism evidence="6 7">
    <name type="scientific">Tetracentron sinense</name>
    <name type="common">Spur-leaf</name>
    <dbReference type="NCBI Taxonomy" id="13715"/>
    <lineage>
        <taxon>Eukaryota</taxon>
        <taxon>Viridiplantae</taxon>
        <taxon>Streptophyta</taxon>
        <taxon>Embryophyta</taxon>
        <taxon>Tracheophyta</taxon>
        <taxon>Spermatophyta</taxon>
        <taxon>Magnoliopsida</taxon>
        <taxon>Trochodendrales</taxon>
        <taxon>Trochodendraceae</taxon>
        <taxon>Tetracentron</taxon>
    </lineage>
</organism>
<dbReference type="InterPro" id="IPR011009">
    <property type="entry name" value="Kinase-like_dom_sf"/>
</dbReference>
<dbReference type="InterPro" id="IPR001245">
    <property type="entry name" value="Ser-Thr/Tyr_kinase_cat_dom"/>
</dbReference>
<keyword evidence="3" id="KW-0732">Signal</keyword>
<dbReference type="InterPro" id="IPR018392">
    <property type="entry name" value="LysM"/>
</dbReference>
<feature type="compositionally biased region" description="Pro residues" evidence="1">
    <location>
        <begin position="244"/>
        <end position="257"/>
    </location>
</feature>
<dbReference type="PANTHER" id="PTHR45927:SF11">
    <property type="entry name" value="LYSM DOMAIN RECEPTOR-LIKE KINASE 4"/>
    <property type="match status" value="1"/>
</dbReference>
<dbReference type="PANTHER" id="PTHR45927">
    <property type="entry name" value="LYSM-DOMAIN RECEPTOR-LIKE KINASE-RELATED"/>
    <property type="match status" value="1"/>
</dbReference>
<evidence type="ECO:0000256" key="2">
    <source>
        <dbReference type="SAM" id="Phobius"/>
    </source>
</evidence>
<feature type="chain" id="PRO_5032498913" evidence="3">
    <location>
        <begin position="24"/>
        <end position="1308"/>
    </location>
</feature>
<gene>
    <name evidence="6" type="ORF">HHK36_003943</name>
</gene>
<comment type="caution">
    <text evidence="6">The sequence shown here is derived from an EMBL/GenBank/DDBJ whole genome shotgun (WGS) entry which is preliminary data.</text>
</comment>
<dbReference type="GO" id="GO:0005886">
    <property type="term" value="C:plasma membrane"/>
    <property type="evidence" value="ECO:0007669"/>
    <property type="project" value="UniProtKB-ARBA"/>
</dbReference>